<keyword evidence="3" id="KW-1185">Reference proteome</keyword>
<dbReference type="InterPro" id="IPR052942">
    <property type="entry name" value="LPS_cholinephosphotransferase"/>
</dbReference>
<dbReference type="PANTHER" id="PTHR43404">
    <property type="entry name" value="LIPOPOLYSACCHARIDE CHOLINEPHOSPHOTRANSFERASE LICD"/>
    <property type="match status" value="1"/>
</dbReference>
<evidence type="ECO:0000259" key="1">
    <source>
        <dbReference type="Pfam" id="PF04991"/>
    </source>
</evidence>
<dbReference type="EMBL" id="JBHSUS010000001">
    <property type="protein sequence ID" value="MFC6439345.1"/>
    <property type="molecule type" value="Genomic_DNA"/>
</dbReference>
<dbReference type="InterPro" id="IPR007074">
    <property type="entry name" value="LicD/FKTN/FKRP_NTP_transf"/>
</dbReference>
<name>A0ABW1XJC5_9ALTE</name>
<reference evidence="3" key="1">
    <citation type="journal article" date="2019" name="Int. J. Syst. Evol. Microbiol.">
        <title>The Global Catalogue of Microorganisms (GCM) 10K type strain sequencing project: providing services to taxonomists for standard genome sequencing and annotation.</title>
        <authorList>
            <consortium name="The Broad Institute Genomics Platform"/>
            <consortium name="The Broad Institute Genome Sequencing Center for Infectious Disease"/>
            <person name="Wu L."/>
            <person name="Ma J."/>
        </authorList>
    </citation>
    <scope>NUCLEOTIDE SEQUENCE [LARGE SCALE GENOMIC DNA]</scope>
    <source>
        <strain evidence="3">CGMCC 1.16031</strain>
    </source>
</reference>
<comment type="caution">
    <text evidence="2">The sequence shown here is derived from an EMBL/GenBank/DDBJ whole genome shotgun (WGS) entry which is preliminary data.</text>
</comment>
<dbReference type="Gene3D" id="3.40.50.720">
    <property type="entry name" value="NAD(P)-binding Rossmann-like Domain"/>
    <property type="match status" value="1"/>
</dbReference>
<dbReference type="RefSeq" id="WP_165490687.1">
    <property type="nucleotide sequence ID" value="NZ_JBHSUS010000001.1"/>
</dbReference>
<proteinExistence type="predicted"/>
<organism evidence="2 3">
    <name type="scientific">Pseudobowmanella zhangzhouensis</name>
    <dbReference type="NCBI Taxonomy" id="1537679"/>
    <lineage>
        <taxon>Bacteria</taxon>
        <taxon>Pseudomonadati</taxon>
        <taxon>Pseudomonadota</taxon>
        <taxon>Gammaproteobacteria</taxon>
        <taxon>Alteromonadales</taxon>
        <taxon>Alteromonadaceae</taxon>
    </lineage>
</organism>
<dbReference type="Pfam" id="PF04991">
    <property type="entry name" value="LicD"/>
    <property type="match status" value="1"/>
</dbReference>
<evidence type="ECO:0000313" key="2">
    <source>
        <dbReference type="EMBL" id="MFC6439345.1"/>
    </source>
</evidence>
<protein>
    <submittedName>
        <fullName evidence="2">LicD family protein</fullName>
    </submittedName>
</protein>
<dbReference type="Proteomes" id="UP001596364">
    <property type="component" value="Unassembled WGS sequence"/>
</dbReference>
<gene>
    <name evidence="2" type="ORF">ACFP85_04175</name>
</gene>
<dbReference type="PANTHER" id="PTHR43404:SF1">
    <property type="entry name" value="MNN4P"/>
    <property type="match status" value="1"/>
</dbReference>
<evidence type="ECO:0000313" key="3">
    <source>
        <dbReference type="Proteomes" id="UP001596364"/>
    </source>
</evidence>
<feature type="domain" description="LicD/FKTN/FKRP nucleotidyltransferase" evidence="1">
    <location>
        <begin position="120"/>
        <end position="174"/>
    </location>
</feature>
<accession>A0ABW1XJC5</accession>
<sequence length="293" mass="32018">MSKPLAVIFGAGEAGKAALKHTNNEYQVIGFADNAKDKQGSMLCNLPVLAPQDIAGSEATVVLIASEYAESIASQCQALALPQHIISLPARYIKPRHFGDDALFAANGIRLLGWVSGFLQAHQLRHYVDAGTLLGLYRDGVLIPWDDDLDIALHGDDVAALLALQTIFLDYLQANTGEQWQLTGYQNNTAQGAVPAAAVRALKLACVSAPDKWPLLDLFVKYINGEVMDYCLSSRMIRMPSRHFSQPQLVEYQGHTLMFPHDVEGYLSGHYGDWQTPKQDWALADLANATLLG</sequence>